<evidence type="ECO:0000256" key="1">
    <source>
        <dbReference type="ARBA" id="ARBA00004141"/>
    </source>
</evidence>
<evidence type="ECO:0000259" key="11">
    <source>
        <dbReference type="Pfam" id="PF07779"/>
    </source>
</evidence>
<evidence type="ECO:0000256" key="7">
    <source>
        <dbReference type="ARBA" id="ARBA00023180"/>
    </source>
</evidence>
<evidence type="ECO:0000313" key="12">
    <source>
        <dbReference type="EMBL" id="RNJ57321.1"/>
    </source>
</evidence>
<evidence type="ECO:0000256" key="5">
    <source>
        <dbReference type="ARBA" id="ARBA00022989"/>
    </source>
</evidence>
<dbReference type="PANTHER" id="PTHR13533:SF1">
    <property type="entry name" value="N-ACETYLNEURAMINATE 9-O-ACETYLTRANSFERASE"/>
    <property type="match status" value="1"/>
</dbReference>
<feature type="transmembrane region" description="Helical" evidence="9">
    <location>
        <begin position="587"/>
        <end position="608"/>
    </location>
</feature>
<keyword evidence="13" id="KW-1185">Reference proteome</keyword>
<organism evidence="12 13">
    <name type="scientific">Verticillium nonalfalfae</name>
    <dbReference type="NCBI Taxonomy" id="1051616"/>
    <lineage>
        <taxon>Eukaryota</taxon>
        <taxon>Fungi</taxon>
        <taxon>Dikarya</taxon>
        <taxon>Ascomycota</taxon>
        <taxon>Pezizomycotina</taxon>
        <taxon>Sordariomycetes</taxon>
        <taxon>Hypocreomycetidae</taxon>
        <taxon>Glomerellales</taxon>
        <taxon>Plectosphaerellaceae</taxon>
        <taxon>Verticillium</taxon>
    </lineage>
</organism>
<keyword evidence="7" id="KW-0325">Glycoprotein</keyword>
<sequence>MLNIISRVLLIFLGALLLAAATWHTLTPDDDPYRCRALQETGNWIDPKNKKGDRLPFKTWQPEGCLLHKYTSADIRQCMDGRHVIFAGDSTTRQIAYGIARLLERDEAEYDRTHVDFHSSFNLTYHGVDIQQHWVPFLEVDGPPFAASQGKDKDGHIKGEHDIEHFVEQLNLMRDELEKKPASIKDQKGPAFAMLGVGAWFSGDDKEGEAPNTAKYEAAISNVSDILGSRKDFWKAPMDPIDGIGNQVFFAPPAGPYYTGKDHKEGKAKAATRVTAMQKWLRETADKWNLQFVWSIPGLVEHDKAAFVDPTQTGFHVIESVAEIKANILLNLRCNARLDRVKGYPYQRTCCSDYGGSKPLTQLVLVGFGMVYLVVCILAETWDLIARRSTPRYAAFNMETGSFVMALLMCFFADRTHILGKGAKVWHYANFAIMCAPCLAVAIVTIRKSKPPRAKPGQLVEADQPFLSRDQTDEWKGWMQFIILVYHWTAAARSTGIYIFVRLLVAAYLFQTGYGHTTFFLVKKDFSFKRMASVMLRLNLLSVSLAYFMNTDYMFYYFSPLVSFWFMVVYLTMAVGHKRYNDDIQLVLAKICISAVIVAVVVLATPLTKWTFGFLRIFFNIKWSLEEWEYRVALDLFIVYIGMLSAIAYLKVKEELRLALRCSMALVGLVVMAGYAYACGTTLASMGDYRLWHPYLSFVPILAFIAVRNVSAPVRNYYSKGMAWLGQCSLETYTLQFHLFLAADTQGVLLINQLRGDGSNFDRWKSLLVIVPVFLWVSSLTANATNNLVKIILYESKPEEHAPRPLPQQEEKERAEDSDDEDGPYMYEQGTGLLGRSRTTVSRYFQEMPPLRSMLRTLQARIVFILLVMWLFNLLTPGPIGGPVPDGFTPHRVGSGDATKASAPKASASAA</sequence>
<keyword evidence="3" id="KW-0808">Transferase</keyword>
<evidence type="ECO:0000256" key="6">
    <source>
        <dbReference type="ARBA" id="ARBA00023136"/>
    </source>
</evidence>
<feature type="transmembrane region" description="Helical" evidence="9">
    <location>
        <begin position="360"/>
        <end position="382"/>
    </location>
</feature>
<feature type="signal peptide" evidence="10">
    <location>
        <begin position="1"/>
        <end position="21"/>
    </location>
</feature>
<comment type="similarity">
    <text evidence="2">Belongs to the PC-esterase family. CASD1 subfamily.</text>
</comment>
<keyword evidence="6 9" id="KW-0472">Membrane</keyword>
<proteinExistence type="inferred from homology"/>
<feature type="compositionally biased region" description="Basic and acidic residues" evidence="8">
    <location>
        <begin position="800"/>
        <end position="815"/>
    </location>
</feature>
<dbReference type="RefSeq" id="XP_028495479.1">
    <property type="nucleotide sequence ID" value="XM_028640367.1"/>
</dbReference>
<feature type="domain" description="Cas1p 10 TM acyl transferase" evidence="11">
    <location>
        <begin position="392"/>
        <end position="794"/>
    </location>
</feature>
<dbReference type="InterPro" id="IPR012419">
    <property type="entry name" value="Cas1_AcylTrans_dom"/>
</dbReference>
<keyword evidence="5 9" id="KW-1133">Transmembrane helix</keyword>
<feature type="transmembrane region" description="Helical" evidence="9">
    <location>
        <begin position="497"/>
        <end position="522"/>
    </location>
</feature>
<comment type="subcellular location">
    <subcellularLocation>
        <location evidence="1">Membrane</location>
        <topology evidence="1">Multi-pass membrane protein</topology>
    </subcellularLocation>
</comment>
<evidence type="ECO:0000256" key="4">
    <source>
        <dbReference type="ARBA" id="ARBA00022692"/>
    </source>
</evidence>
<dbReference type="PANTHER" id="PTHR13533">
    <property type="entry name" value="N-ACETYLNEURAMINATE 9-O-ACETYLTRANSFERASE"/>
    <property type="match status" value="1"/>
</dbReference>
<name>A0A3M9YAJ9_9PEZI</name>
<evidence type="ECO:0000256" key="8">
    <source>
        <dbReference type="SAM" id="MobiDB-lite"/>
    </source>
</evidence>
<feature type="transmembrane region" description="Helical" evidence="9">
    <location>
        <begin position="555"/>
        <end position="575"/>
    </location>
</feature>
<feature type="compositionally biased region" description="Low complexity" evidence="8">
    <location>
        <begin position="898"/>
        <end position="911"/>
    </location>
</feature>
<dbReference type="GO" id="GO:0016020">
    <property type="term" value="C:membrane"/>
    <property type="evidence" value="ECO:0007669"/>
    <property type="project" value="UniProtKB-SubCell"/>
</dbReference>
<feature type="transmembrane region" description="Helical" evidence="9">
    <location>
        <begin position="692"/>
        <end position="710"/>
    </location>
</feature>
<dbReference type="GO" id="GO:0016740">
    <property type="term" value="F:transferase activity"/>
    <property type="evidence" value="ECO:0007669"/>
    <property type="project" value="UniProtKB-KW"/>
</dbReference>
<keyword evidence="10" id="KW-0732">Signal</keyword>
<protein>
    <recommendedName>
        <fullName evidence="11">Cas1p 10 TM acyl transferase domain-containing protein</fullName>
    </recommendedName>
</protein>
<feature type="transmembrane region" description="Helical" evidence="9">
    <location>
        <begin position="628"/>
        <end position="650"/>
    </location>
</feature>
<dbReference type="Proteomes" id="UP000267145">
    <property type="component" value="Unassembled WGS sequence"/>
</dbReference>
<dbReference type="Pfam" id="PF07779">
    <property type="entry name" value="Cas1_AcylT"/>
    <property type="match status" value="1"/>
</dbReference>
<evidence type="ECO:0000256" key="9">
    <source>
        <dbReference type="SAM" id="Phobius"/>
    </source>
</evidence>
<feature type="transmembrane region" description="Helical" evidence="9">
    <location>
        <begin position="858"/>
        <end position="876"/>
    </location>
</feature>
<reference evidence="12 13" key="1">
    <citation type="submission" date="2018-10" db="EMBL/GenBank/DDBJ databases">
        <title>Genome sequence of Verticillium nonalfalfae VnAa140.</title>
        <authorList>
            <person name="Stajich J.E."/>
            <person name="Kasson M.T."/>
        </authorList>
    </citation>
    <scope>NUCLEOTIDE SEQUENCE [LARGE SCALE GENOMIC DNA]</scope>
    <source>
        <strain evidence="12 13">VnAa140</strain>
    </source>
</reference>
<evidence type="ECO:0000256" key="3">
    <source>
        <dbReference type="ARBA" id="ARBA00022679"/>
    </source>
</evidence>
<accession>A0A3M9YAJ9</accession>
<feature type="transmembrane region" description="Helical" evidence="9">
    <location>
        <begin position="394"/>
        <end position="413"/>
    </location>
</feature>
<feature type="chain" id="PRO_5018222424" description="Cas1p 10 TM acyl transferase domain-containing protein" evidence="10">
    <location>
        <begin position="22"/>
        <end position="911"/>
    </location>
</feature>
<evidence type="ECO:0000313" key="13">
    <source>
        <dbReference type="Proteomes" id="UP000267145"/>
    </source>
</evidence>
<dbReference type="EMBL" id="RBVV01000042">
    <property type="protein sequence ID" value="RNJ57321.1"/>
    <property type="molecule type" value="Genomic_DNA"/>
</dbReference>
<dbReference type="GO" id="GO:0005975">
    <property type="term" value="P:carbohydrate metabolic process"/>
    <property type="evidence" value="ECO:0007669"/>
    <property type="project" value="UniProtKB-ARBA"/>
</dbReference>
<feature type="region of interest" description="Disordered" evidence="8">
    <location>
        <begin position="888"/>
        <end position="911"/>
    </location>
</feature>
<comment type="caution">
    <text evidence="12">The sequence shown here is derived from an EMBL/GenBank/DDBJ whole genome shotgun (WGS) entry which is preliminary data.</text>
</comment>
<gene>
    <name evidence="12" type="ORF">D7B24_006228</name>
</gene>
<feature type="region of interest" description="Disordered" evidence="8">
    <location>
        <begin position="800"/>
        <end position="829"/>
    </location>
</feature>
<dbReference type="AlphaFoldDB" id="A0A3M9YAJ9"/>
<dbReference type="GO" id="GO:0005794">
    <property type="term" value="C:Golgi apparatus"/>
    <property type="evidence" value="ECO:0007669"/>
    <property type="project" value="UniProtKB-ARBA"/>
</dbReference>
<feature type="transmembrane region" description="Helical" evidence="9">
    <location>
        <begin position="662"/>
        <end position="686"/>
    </location>
</feature>
<feature type="transmembrane region" description="Helical" evidence="9">
    <location>
        <begin position="425"/>
        <end position="446"/>
    </location>
</feature>
<dbReference type="GeneID" id="39609917"/>
<keyword evidence="4 9" id="KW-0812">Transmembrane</keyword>
<evidence type="ECO:0000256" key="2">
    <source>
        <dbReference type="ARBA" id="ARBA00010666"/>
    </source>
</evidence>
<evidence type="ECO:0000256" key="10">
    <source>
        <dbReference type="SAM" id="SignalP"/>
    </source>
</evidence>